<accession>A0A6I2M8Z5</accession>
<comment type="caution">
    <text evidence="2">The sequence shown here is derived from an EMBL/GenBank/DDBJ whole genome shotgun (WGS) entry which is preliminary data.</text>
</comment>
<name>A0A6I2M8Z5_9BACI</name>
<dbReference type="RefSeq" id="WP_154318667.1">
    <property type="nucleotide sequence ID" value="NZ_CAJGAA010000002.1"/>
</dbReference>
<sequence length="71" mass="8090">MITLQVGRCRIPDLCKRNGITQAQLALRVGLPPQQITDYVSLRHLPNVQCAKRIANALHCCIDDLYEWESE</sequence>
<evidence type="ECO:0000313" key="2">
    <source>
        <dbReference type="EMBL" id="MRX54650.1"/>
    </source>
</evidence>
<proteinExistence type="predicted"/>
<dbReference type="CDD" id="cd00093">
    <property type="entry name" value="HTH_XRE"/>
    <property type="match status" value="1"/>
</dbReference>
<dbReference type="Proteomes" id="UP000441585">
    <property type="component" value="Unassembled WGS sequence"/>
</dbReference>
<feature type="domain" description="HTH cro/C1-type" evidence="1">
    <location>
        <begin position="11"/>
        <end position="65"/>
    </location>
</feature>
<dbReference type="SMART" id="SM00530">
    <property type="entry name" value="HTH_XRE"/>
    <property type="match status" value="1"/>
</dbReference>
<evidence type="ECO:0000313" key="3">
    <source>
        <dbReference type="Proteomes" id="UP000441585"/>
    </source>
</evidence>
<dbReference type="SUPFAM" id="SSF47413">
    <property type="entry name" value="lambda repressor-like DNA-binding domains"/>
    <property type="match status" value="1"/>
</dbReference>
<organism evidence="2 3">
    <name type="scientific">Metabacillus idriensis</name>
    <dbReference type="NCBI Taxonomy" id="324768"/>
    <lineage>
        <taxon>Bacteria</taxon>
        <taxon>Bacillati</taxon>
        <taxon>Bacillota</taxon>
        <taxon>Bacilli</taxon>
        <taxon>Bacillales</taxon>
        <taxon>Bacillaceae</taxon>
        <taxon>Metabacillus</taxon>
    </lineage>
</organism>
<gene>
    <name evidence="2" type="ORF">GJU41_11770</name>
</gene>
<dbReference type="Pfam" id="PF01381">
    <property type="entry name" value="HTH_3"/>
    <property type="match status" value="1"/>
</dbReference>
<evidence type="ECO:0000259" key="1">
    <source>
        <dbReference type="PROSITE" id="PS50943"/>
    </source>
</evidence>
<keyword evidence="3" id="KW-1185">Reference proteome</keyword>
<dbReference type="AlphaFoldDB" id="A0A6I2M8Z5"/>
<dbReference type="Gene3D" id="1.10.260.40">
    <property type="entry name" value="lambda repressor-like DNA-binding domains"/>
    <property type="match status" value="1"/>
</dbReference>
<protein>
    <submittedName>
        <fullName evidence="2">Helix-turn-helix domain-containing protein</fullName>
    </submittedName>
</protein>
<reference evidence="2 3" key="1">
    <citation type="submission" date="2019-11" db="EMBL/GenBank/DDBJ databases">
        <title>Bacillus idriensis genome.</title>
        <authorList>
            <person name="Konopka E.N."/>
            <person name="Newman J.D."/>
        </authorList>
    </citation>
    <scope>NUCLEOTIDE SEQUENCE [LARGE SCALE GENOMIC DNA]</scope>
    <source>
        <strain evidence="2 3">DSM 19097</strain>
    </source>
</reference>
<dbReference type="EMBL" id="WKKF01000002">
    <property type="protein sequence ID" value="MRX54650.1"/>
    <property type="molecule type" value="Genomic_DNA"/>
</dbReference>
<dbReference type="InterPro" id="IPR001387">
    <property type="entry name" value="Cro/C1-type_HTH"/>
</dbReference>
<dbReference type="PROSITE" id="PS50943">
    <property type="entry name" value="HTH_CROC1"/>
    <property type="match status" value="1"/>
</dbReference>
<dbReference type="InterPro" id="IPR010982">
    <property type="entry name" value="Lambda_DNA-bd_dom_sf"/>
</dbReference>
<dbReference type="GO" id="GO:0003677">
    <property type="term" value="F:DNA binding"/>
    <property type="evidence" value="ECO:0007669"/>
    <property type="project" value="InterPro"/>
</dbReference>